<reference evidence="13" key="1">
    <citation type="submission" date="2021-10" db="EMBL/GenBank/DDBJ databases">
        <title>Collection of gut derived symbiotic bacterial strains cultured from healthy donors.</title>
        <authorList>
            <person name="Lin H."/>
            <person name="Littmann E."/>
            <person name="Claire K."/>
            <person name="Pamer E."/>
        </authorList>
    </citation>
    <scope>NUCLEOTIDE SEQUENCE</scope>
    <source>
        <strain evidence="13">MSK.22.92</strain>
    </source>
</reference>
<dbReference type="EMBL" id="JAJFBX010000001">
    <property type="protein sequence ID" value="MCC2745697.1"/>
    <property type="molecule type" value="Genomic_DNA"/>
</dbReference>
<comment type="similarity">
    <text evidence="2 10">Belongs to the disproportionating enzyme family.</text>
</comment>
<evidence type="ECO:0000313" key="12">
    <source>
        <dbReference type="EMBL" id="MCB6939667.1"/>
    </source>
</evidence>
<dbReference type="Proteomes" id="UP001197847">
    <property type="component" value="Unassembled WGS sequence"/>
</dbReference>
<evidence type="ECO:0000256" key="4">
    <source>
        <dbReference type="ARBA" id="ARBA00020295"/>
    </source>
</evidence>
<evidence type="ECO:0000256" key="11">
    <source>
        <dbReference type="SAM" id="MobiDB-lite"/>
    </source>
</evidence>
<keyword evidence="7 10" id="KW-0119">Carbohydrate metabolism</keyword>
<dbReference type="Gene3D" id="3.20.20.80">
    <property type="entry name" value="Glycosidases"/>
    <property type="match status" value="1"/>
</dbReference>
<evidence type="ECO:0000256" key="5">
    <source>
        <dbReference type="ARBA" id="ARBA00022676"/>
    </source>
</evidence>
<feature type="compositionally biased region" description="Basic and acidic residues" evidence="11">
    <location>
        <begin position="513"/>
        <end position="529"/>
    </location>
</feature>
<dbReference type="InterPro" id="IPR003385">
    <property type="entry name" value="Glyco_hydro_77"/>
</dbReference>
<protein>
    <recommendedName>
        <fullName evidence="4 10">4-alpha-glucanotransferase</fullName>
        <ecNumber evidence="3 10">2.4.1.25</ecNumber>
    </recommendedName>
    <alternativeName>
        <fullName evidence="8 10">Amylomaltase</fullName>
    </alternativeName>
    <alternativeName>
        <fullName evidence="9 10">Disproportionating enzyme</fullName>
    </alternativeName>
</protein>
<sequence>MLKYRLTQPNNEYTTKGRKNNMRTSGVLMPISSLPSQYGIGTMGKEARRFVDFLEKGGQTYWQILPICPTSYGDSPYQSFSSFAGNPYFIDLELLCKDKLLTKKECESYKWGKKPQYVDYGIMYVNRYALLRKAYERFSKKTPADYEAFCSKEAEWLDEYTLFMALKDANGGVAWSEWDDALKFRKPEAMEEAKEKYADDIAFYKMLQYLFFKQWTALKAYANEKGIRIIGDVPIYVAMDSADVWANPTQFYLDKDLNPIEVAGCPPDAFSADGQLWGNPLFRWDVMKKDSYSWWTKRISAMAKLYDIVRIDHFRGFDSFYAIPAKDDTAKNGVWKDGPGMDLFNVLEKKLGKLPIIVEDLGFLTPSVKKLLKDSGFPGMKVIQFAFDSREDSDYLPHNYPQHCVVYTGTHDNDTVMGWMKTAPKDCVRFAKDYLNLTKEEGYNWGMMRAAWSSVADMAIVPMQDLLGLDSKARINIPSTTGGNWQWRATPEQIDNKLAKKLHKCMQMYARLREEPEEASDKSDAKETADASTSKTAGCEKKAAK</sequence>
<dbReference type="NCBIfam" id="NF011080">
    <property type="entry name" value="PRK14508.1-3"/>
    <property type="match status" value="1"/>
</dbReference>
<dbReference type="GO" id="GO:0005975">
    <property type="term" value="P:carbohydrate metabolic process"/>
    <property type="evidence" value="ECO:0007669"/>
    <property type="project" value="InterPro"/>
</dbReference>
<evidence type="ECO:0000256" key="2">
    <source>
        <dbReference type="ARBA" id="ARBA00005684"/>
    </source>
</evidence>
<evidence type="ECO:0000256" key="8">
    <source>
        <dbReference type="ARBA" id="ARBA00031423"/>
    </source>
</evidence>
<dbReference type="Pfam" id="PF02446">
    <property type="entry name" value="Glyco_hydro_77"/>
    <property type="match status" value="1"/>
</dbReference>
<evidence type="ECO:0000256" key="10">
    <source>
        <dbReference type="RuleBase" id="RU361207"/>
    </source>
</evidence>
<keyword evidence="5 10" id="KW-0328">Glycosyltransferase</keyword>
<name>A0AAW4UK62_9FIRM</name>
<dbReference type="EC" id="2.4.1.25" evidence="3 10"/>
<evidence type="ECO:0000256" key="7">
    <source>
        <dbReference type="ARBA" id="ARBA00023277"/>
    </source>
</evidence>
<accession>A0AAW4UK62</accession>
<dbReference type="SUPFAM" id="SSF51445">
    <property type="entry name" value="(Trans)glycosidases"/>
    <property type="match status" value="1"/>
</dbReference>
<keyword evidence="6 10" id="KW-0808">Transferase</keyword>
<dbReference type="PANTHER" id="PTHR32438:SF5">
    <property type="entry name" value="4-ALPHA-GLUCANOTRANSFERASE DPE1, CHLOROPLASTIC_AMYLOPLASTIC"/>
    <property type="match status" value="1"/>
</dbReference>
<evidence type="ECO:0000313" key="13">
    <source>
        <dbReference type="EMBL" id="MCC2745697.1"/>
    </source>
</evidence>
<evidence type="ECO:0000256" key="9">
    <source>
        <dbReference type="ARBA" id="ARBA00031501"/>
    </source>
</evidence>
<evidence type="ECO:0000256" key="6">
    <source>
        <dbReference type="ARBA" id="ARBA00022679"/>
    </source>
</evidence>
<dbReference type="Proteomes" id="UP001197684">
    <property type="component" value="Unassembled WGS sequence"/>
</dbReference>
<evidence type="ECO:0000256" key="3">
    <source>
        <dbReference type="ARBA" id="ARBA00012560"/>
    </source>
</evidence>
<evidence type="ECO:0000256" key="1">
    <source>
        <dbReference type="ARBA" id="ARBA00000439"/>
    </source>
</evidence>
<evidence type="ECO:0000313" key="14">
    <source>
        <dbReference type="Proteomes" id="UP001197684"/>
    </source>
</evidence>
<dbReference type="RefSeq" id="WP_306758235.1">
    <property type="nucleotide sequence ID" value="NZ_CP100127.1"/>
</dbReference>
<dbReference type="NCBIfam" id="TIGR00217">
    <property type="entry name" value="malQ"/>
    <property type="match status" value="1"/>
</dbReference>
<dbReference type="AlphaFoldDB" id="A0AAW4UK62"/>
<reference evidence="12" key="2">
    <citation type="submission" date="2021-10" db="EMBL/GenBank/DDBJ databases">
        <title>Collection of gut derived symbiotic bacterial strains cultured from healthy donors.</title>
        <authorList>
            <person name="Lin H."/>
            <person name="Littmann E."/>
            <person name="Kohout C."/>
            <person name="Pamer E.G."/>
        </authorList>
    </citation>
    <scope>NUCLEOTIDE SEQUENCE</scope>
    <source>
        <strain evidence="12">DFI.9.42</strain>
    </source>
</reference>
<gene>
    <name evidence="12" type="primary">malQ</name>
    <name evidence="12" type="ORF">LIZ56_14850</name>
    <name evidence="13" type="ORF">LK487_01375</name>
</gene>
<organism evidence="12 14">
    <name type="scientific">Agathobacter rectalis</name>
    <dbReference type="NCBI Taxonomy" id="39491"/>
    <lineage>
        <taxon>Bacteria</taxon>
        <taxon>Bacillati</taxon>
        <taxon>Bacillota</taxon>
        <taxon>Clostridia</taxon>
        <taxon>Lachnospirales</taxon>
        <taxon>Lachnospiraceae</taxon>
        <taxon>Agathobacter</taxon>
    </lineage>
</organism>
<dbReference type="EMBL" id="JAJCJK010000038">
    <property type="protein sequence ID" value="MCB6939667.1"/>
    <property type="molecule type" value="Genomic_DNA"/>
</dbReference>
<comment type="caution">
    <text evidence="12">The sequence shown here is derived from an EMBL/GenBank/DDBJ whole genome shotgun (WGS) entry which is preliminary data.</text>
</comment>
<dbReference type="InterPro" id="IPR017853">
    <property type="entry name" value="GH"/>
</dbReference>
<feature type="region of interest" description="Disordered" evidence="11">
    <location>
        <begin position="513"/>
        <end position="545"/>
    </location>
</feature>
<comment type="catalytic activity">
    <reaction evidence="1 10">
        <text>Transfers a segment of a (1-&gt;4)-alpha-D-glucan to a new position in an acceptor, which may be glucose or a (1-&gt;4)-alpha-D-glucan.</text>
        <dbReference type="EC" id="2.4.1.25"/>
    </reaction>
</comment>
<dbReference type="GO" id="GO:0004134">
    <property type="term" value="F:4-alpha-glucanotransferase activity"/>
    <property type="evidence" value="ECO:0007669"/>
    <property type="project" value="UniProtKB-EC"/>
</dbReference>
<proteinExistence type="inferred from homology"/>
<dbReference type="PANTHER" id="PTHR32438">
    <property type="entry name" value="4-ALPHA-GLUCANOTRANSFERASE DPE1, CHLOROPLASTIC/AMYLOPLASTIC"/>
    <property type="match status" value="1"/>
</dbReference>